<comment type="function">
    <text evidence="7">Part of a heterotetrameric complex that catalyzes the two-step biosynthesis of anthranilate, an intermediate in the biosynthesis of L-tryptophan. In the first step, the glutamine-binding beta subunit (TrpG) of anthranilate synthase (AS) provides the glutamine amidotransferase activity which generates ammonia as a substrate that, along with chorismate, is used in the second step, catalyzed by the large alpha subunit of AS (TrpE) to produce anthranilate. In the absence of TrpG, TrpE can synthesize anthranilate directly from chorismate and high concentrations of ammonia.</text>
</comment>
<comment type="catalytic activity">
    <reaction evidence="8">
        <text>chorismate + L-glutamine = anthranilate + pyruvate + L-glutamate + H(+)</text>
        <dbReference type="Rhea" id="RHEA:21732"/>
        <dbReference type="ChEBI" id="CHEBI:15361"/>
        <dbReference type="ChEBI" id="CHEBI:15378"/>
        <dbReference type="ChEBI" id="CHEBI:16567"/>
        <dbReference type="ChEBI" id="CHEBI:29748"/>
        <dbReference type="ChEBI" id="CHEBI:29985"/>
        <dbReference type="ChEBI" id="CHEBI:58359"/>
        <dbReference type="EC" id="4.1.3.27"/>
    </reaction>
</comment>
<gene>
    <name evidence="11" type="primary">trpE_1</name>
    <name evidence="11" type="ORF">NCTC11807_01686</name>
</gene>
<evidence type="ECO:0000256" key="2">
    <source>
        <dbReference type="ARBA" id="ARBA00011575"/>
    </source>
</evidence>
<comment type="subunit">
    <text evidence="2">Heterotetramer consisting of two non-identical subunits: a beta subunit (TrpG) and a large alpha subunit (TrpE).</text>
</comment>
<name>A0A380H6P9_9STAP</name>
<evidence type="ECO:0000256" key="1">
    <source>
        <dbReference type="ARBA" id="ARBA00001946"/>
    </source>
</evidence>
<organism evidence="11 12">
    <name type="scientific">Staphylococcus saccharolyticus</name>
    <dbReference type="NCBI Taxonomy" id="33028"/>
    <lineage>
        <taxon>Bacteria</taxon>
        <taxon>Bacillati</taxon>
        <taxon>Bacillota</taxon>
        <taxon>Bacilli</taxon>
        <taxon>Bacillales</taxon>
        <taxon>Staphylococcaceae</taxon>
        <taxon>Staphylococcus</taxon>
    </lineage>
</organism>
<evidence type="ECO:0000256" key="4">
    <source>
        <dbReference type="ARBA" id="ARBA00022723"/>
    </source>
</evidence>
<dbReference type="SUPFAM" id="SSF56322">
    <property type="entry name" value="ADC synthase"/>
    <property type="match status" value="1"/>
</dbReference>
<dbReference type="PANTHER" id="PTHR11236:SF48">
    <property type="entry name" value="ISOCHORISMATE SYNTHASE MENF"/>
    <property type="match status" value="1"/>
</dbReference>
<dbReference type="GO" id="GO:0004049">
    <property type="term" value="F:anthranilate synthase activity"/>
    <property type="evidence" value="ECO:0007669"/>
    <property type="project" value="UniProtKB-EC"/>
</dbReference>
<dbReference type="Gene3D" id="3.60.120.10">
    <property type="entry name" value="Anthranilate synthase"/>
    <property type="match status" value="1"/>
</dbReference>
<dbReference type="EMBL" id="UHDZ01000001">
    <property type="protein sequence ID" value="SUM72003.1"/>
    <property type="molecule type" value="Genomic_DNA"/>
</dbReference>
<dbReference type="GO" id="GO:0046872">
    <property type="term" value="F:metal ion binding"/>
    <property type="evidence" value="ECO:0007669"/>
    <property type="project" value="UniProtKB-KW"/>
</dbReference>
<dbReference type="InterPro" id="IPR019999">
    <property type="entry name" value="Anth_synth_I-like"/>
</dbReference>
<dbReference type="UniPathway" id="UPA00035">
    <property type="reaction ID" value="UER00043"/>
</dbReference>
<keyword evidence="6 11" id="KW-0456">Lyase</keyword>
<evidence type="ECO:0000256" key="6">
    <source>
        <dbReference type="ARBA" id="ARBA00023239"/>
    </source>
</evidence>
<protein>
    <recommendedName>
        <fullName evidence="3">Anthranilate synthase component 1</fullName>
    </recommendedName>
</protein>
<dbReference type="PANTHER" id="PTHR11236">
    <property type="entry name" value="AMINOBENZOATE/ANTHRANILATE SYNTHASE"/>
    <property type="match status" value="1"/>
</dbReference>
<dbReference type="InterPro" id="IPR005801">
    <property type="entry name" value="ADC_synthase"/>
</dbReference>
<dbReference type="InterPro" id="IPR006805">
    <property type="entry name" value="Anth_synth_I_N"/>
</dbReference>
<dbReference type="Gene3D" id="3.20.20.70">
    <property type="entry name" value="Aldolase class I"/>
    <property type="match status" value="1"/>
</dbReference>
<dbReference type="AlphaFoldDB" id="A0A380H6P9"/>
<evidence type="ECO:0000259" key="10">
    <source>
        <dbReference type="Pfam" id="PF04715"/>
    </source>
</evidence>
<dbReference type="GO" id="GO:0004425">
    <property type="term" value="F:indole-3-glycerol-phosphate synthase activity"/>
    <property type="evidence" value="ECO:0007669"/>
    <property type="project" value="UniProtKB-EC"/>
</dbReference>
<dbReference type="Pfam" id="PF00425">
    <property type="entry name" value="Chorismate_bind"/>
    <property type="match status" value="1"/>
</dbReference>
<dbReference type="Pfam" id="PF04715">
    <property type="entry name" value="Anth_synt_I_N"/>
    <property type="match status" value="1"/>
</dbReference>
<feature type="domain" description="Anthranilate synthase component I N-terminal" evidence="10">
    <location>
        <begin position="1"/>
        <end position="56"/>
    </location>
</feature>
<dbReference type="InterPro" id="IPR011060">
    <property type="entry name" value="RibuloseP-bd_barrel"/>
</dbReference>
<sequence>MPFISGFIGTCSFDLVRHEFPKLRDIHLSNHREHDVQFYLVENVYVFDHYKEELYIIASNLFSNRTKENLKEDINKRLEELKTIDFWRDDIKFDSSQRRILTNISENQFIQNIRALKKKIKEGDMFQVVPSRIYSYIHHFDCYLHQLTFQLYQKLKRRNPSPYMYYINKDIPIIIGSSPESFVKVKDNFVYTNPIAGTVERGNNVAQDEKNATLLINDENEVSEHSMLVDLGRNDIHRICKTGTSKITKLMNIEKYEHVMHIVSEVVGELKPNISLMSVIASLLPTGTVSGASIILLIVNILTDEQLKDLYAYATQLDLEVLVEVHDRYELERAHQLSPHIIGVNSRDLKRFVTDVERTNNVLKNKKAKHYYISESGIHSQNDVQKIITSGIDGLLIGEALMKSENLSQFLPSLKLPKVKR</sequence>
<dbReference type="InterPro" id="IPR015890">
    <property type="entry name" value="Chorismate_C"/>
</dbReference>
<proteinExistence type="predicted"/>
<dbReference type="SUPFAM" id="SSF51366">
    <property type="entry name" value="Ribulose-phoshate binding barrel"/>
    <property type="match status" value="1"/>
</dbReference>
<evidence type="ECO:0000259" key="9">
    <source>
        <dbReference type="Pfam" id="PF00425"/>
    </source>
</evidence>
<evidence type="ECO:0000313" key="12">
    <source>
        <dbReference type="Proteomes" id="UP000255425"/>
    </source>
</evidence>
<accession>A0A380H6P9</accession>
<dbReference type="InterPro" id="IPR013785">
    <property type="entry name" value="Aldolase_TIM"/>
</dbReference>
<reference evidence="11 12" key="1">
    <citation type="submission" date="2018-06" db="EMBL/GenBank/DDBJ databases">
        <authorList>
            <consortium name="Pathogen Informatics"/>
            <person name="Doyle S."/>
        </authorList>
    </citation>
    <scope>NUCLEOTIDE SEQUENCE [LARGE SCALE GENOMIC DNA]</scope>
    <source>
        <strain evidence="11 12">NCTC11807</strain>
    </source>
</reference>
<evidence type="ECO:0000256" key="3">
    <source>
        <dbReference type="ARBA" id="ARBA00020653"/>
    </source>
</evidence>
<evidence type="ECO:0000313" key="11">
    <source>
        <dbReference type="EMBL" id="SUM72003.1"/>
    </source>
</evidence>
<dbReference type="GO" id="GO:0000162">
    <property type="term" value="P:L-tryptophan biosynthetic process"/>
    <property type="evidence" value="ECO:0007669"/>
    <property type="project" value="UniProtKB-UniPathway"/>
</dbReference>
<evidence type="ECO:0000256" key="8">
    <source>
        <dbReference type="ARBA" id="ARBA00047683"/>
    </source>
</evidence>
<keyword evidence="12" id="KW-1185">Reference proteome</keyword>
<dbReference type="Proteomes" id="UP000255425">
    <property type="component" value="Unassembled WGS sequence"/>
</dbReference>
<keyword evidence="5" id="KW-0460">Magnesium</keyword>
<evidence type="ECO:0000256" key="7">
    <source>
        <dbReference type="ARBA" id="ARBA00025634"/>
    </source>
</evidence>
<evidence type="ECO:0000256" key="5">
    <source>
        <dbReference type="ARBA" id="ARBA00022842"/>
    </source>
</evidence>
<feature type="domain" description="Chorismate-utilising enzyme C-terminal" evidence="9">
    <location>
        <begin position="106"/>
        <end position="292"/>
    </location>
</feature>
<keyword evidence="4" id="KW-0479">Metal-binding</keyword>
<comment type="cofactor">
    <cofactor evidence="1">
        <name>Mg(2+)</name>
        <dbReference type="ChEBI" id="CHEBI:18420"/>
    </cofactor>
</comment>